<evidence type="ECO:0000256" key="5">
    <source>
        <dbReference type="ARBA" id="ARBA00022679"/>
    </source>
</evidence>
<dbReference type="InterPro" id="IPR033887">
    <property type="entry name" value="PTS_IIA_man"/>
</dbReference>
<dbReference type="InterPro" id="IPR051471">
    <property type="entry name" value="Bacterial_PTS_sugar_comp"/>
</dbReference>
<dbReference type="PANTHER" id="PTHR33799">
    <property type="entry name" value="PTS PERMEASE-RELATED-RELATED"/>
    <property type="match status" value="1"/>
</dbReference>
<dbReference type="InterPro" id="IPR004701">
    <property type="entry name" value="PTS_EIIA_man-typ"/>
</dbReference>
<name>A0A089Q1S8_9ENTR</name>
<keyword evidence="4" id="KW-0762">Sugar transport</keyword>
<evidence type="ECO:0000256" key="2">
    <source>
        <dbReference type="ARBA" id="ARBA00022448"/>
    </source>
</evidence>
<gene>
    <name evidence="9" type="ORF">JT31_19105</name>
</gene>
<accession>A0A089Q1S8</accession>
<comment type="subcellular location">
    <subcellularLocation>
        <location evidence="1">Cytoplasm</location>
    </subcellularLocation>
</comment>
<dbReference type="Pfam" id="PF03610">
    <property type="entry name" value="EIIA-man"/>
    <property type="match status" value="1"/>
</dbReference>
<keyword evidence="2" id="KW-0813">Transport</keyword>
<evidence type="ECO:0000256" key="3">
    <source>
        <dbReference type="ARBA" id="ARBA00022490"/>
    </source>
</evidence>
<dbReference type="OrthoDB" id="3183705at2"/>
<organism evidence="9 10">
    <name type="scientific">Cedecea neteri</name>
    <dbReference type="NCBI Taxonomy" id="158822"/>
    <lineage>
        <taxon>Bacteria</taxon>
        <taxon>Pseudomonadati</taxon>
        <taxon>Pseudomonadota</taxon>
        <taxon>Gammaproteobacteria</taxon>
        <taxon>Enterobacterales</taxon>
        <taxon>Enterobacteriaceae</taxon>
        <taxon>Cedecea</taxon>
    </lineage>
</organism>
<dbReference type="GO" id="GO:0005737">
    <property type="term" value="C:cytoplasm"/>
    <property type="evidence" value="ECO:0007669"/>
    <property type="project" value="UniProtKB-SubCell"/>
</dbReference>
<evidence type="ECO:0000313" key="10">
    <source>
        <dbReference type="Proteomes" id="UP000029481"/>
    </source>
</evidence>
<proteinExistence type="predicted"/>
<sequence>MPAGIPVILVSHGPFAQGALTCAEMLVGKQPHVAVVSIQEDTPIDNARTSLRETYQSLNQGNGVLILVDMMGGSPCNLASELLLTQDDIFLFCGFNIPTLLEIFNNRDLPLNEIATLVEEMFPDSGFNVGNLLKVERESSTEL</sequence>
<evidence type="ECO:0000259" key="8">
    <source>
        <dbReference type="PROSITE" id="PS51096"/>
    </source>
</evidence>
<dbReference type="PANTHER" id="PTHR33799:SF1">
    <property type="entry name" value="PTS SYSTEM MANNOSE-SPECIFIC EIIAB COMPONENT-RELATED"/>
    <property type="match status" value="1"/>
</dbReference>
<dbReference type="EMBL" id="CP009451">
    <property type="protein sequence ID" value="AIR06642.1"/>
    <property type="molecule type" value="Genomic_DNA"/>
</dbReference>
<feature type="domain" description="PTS EIIA type-4" evidence="8">
    <location>
        <begin position="4"/>
        <end position="140"/>
    </location>
</feature>
<dbReference type="GO" id="GO:0016020">
    <property type="term" value="C:membrane"/>
    <property type="evidence" value="ECO:0007669"/>
    <property type="project" value="InterPro"/>
</dbReference>
<protein>
    <submittedName>
        <fullName evidence="9">PTS mannose transporter subunit IIAB</fullName>
    </submittedName>
</protein>
<dbReference type="CDD" id="cd00006">
    <property type="entry name" value="PTS_IIA_man"/>
    <property type="match status" value="1"/>
</dbReference>
<keyword evidence="3" id="KW-0963">Cytoplasm</keyword>
<dbReference type="GO" id="GO:0009401">
    <property type="term" value="P:phosphoenolpyruvate-dependent sugar phosphotransferase system"/>
    <property type="evidence" value="ECO:0007669"/>
    <property type="project" value="UniProtKB-KW"/>
</dbReference>
<dbReference type="GO" id="GO:0016301">
    <property type="term" value="F:kinase activity"/>
    <property type="evidence" value="ECO:0007669"/>
    <property type="project" value="UniProtKB-KW"/>
</dbReference>
<dbReference type="AlphaFoldDB" id="A0A089Q1S8"/>
<dbReference type="KEGG" id="cnt:JT31_19105"/>
<dbReference type="PROSITE" id="PS51096">
    <property type="entry name" value="PTS_EIIA_TYPE_4"/>
    <property type="match status" value="1"/>
</dbReference>
<dbReference type="Gene3D" id="3.40.50.510">
    <property type="entry name" value="Phosphotransferase system, mannose-type IIA component"/>
    <property type="match status" value="1"/>
</dbReference>
<dbReference type="InterPro" id="IPR036662">
    <property type="entry name" value="PTS_EIIA_man-typ_sf"/>
</dbReference>
<keyword evidence="6" id="KW-0598">Phosphotransferase system</keyword>
<evidence type="ECO:0000313" key="9">
    <source>
        <dbReference type="EMBL" id="AIR06642.1"/>
    </source>
</evidence>
<evidence type="ECO:0000256" key="6">
    <source>
        <dbReference type="ARBA" id="ARBA00022683"/>
    </source>
</evidence>
<keyword evidence="7" id="KW-0418">Kinase</keyword>
<reference evidence="9 10" key="1">
    <citation type="submission" date="2014-09" db="EMBL/GenBank/DDBJ databases">
        <title>Cedecea neteri SSMD04 Genome Sequencing.</title>
        <authorList>
            <person name="Tan J.-Y."/>
        </authorList>
    </citation>
    <scope>NUCLEOTIDE SEQUENCE [LARGE SCALE GENOMIC DNA]</scope>
    <source>
        <strain evidence="9 10">SSMD04</strain>
    </source>
</reference>
<dbReference type="Proteomes" id="UP000029481">
    <property type="component" value="Chromosome"/>
</dbReference>
<keyword evidence="5" id="KW-0808">Transferase</keyword>
<evidence type="ECO:0000256" key="4">
    <source>
        <dbReference type="ARBA" id="ARBA00022597"/>
    </source>
</evidence>
<dbReference type="RefSeq" id="WP_038480657.1">
    <property type="nucleotide sequence ID" value="NZ_CP009451.1"/>
</dbReference>
<evidence type="ECO:0000256" key="1">
    <source>
        <dbReference type="ARBA" id="ARBA00004496"/>
    </source>
</evidence>
<keyword evidence="10" id="KW-1185">Reference proteome</keyword>
<evidence type="ECO:0000256" key="7">
    <source>
        <dbReference type="ARBA" id="ARBA00022777"/>
    </source>
</evidence>
<dbReference type="SUPFAM" id="SSF53062">
    <property type="entry name" value="PTS system fructose IIA component-like"/>
    <property type="match status" value="1"/>
</dbReference>